<dbReference type="InParanoid" id="A0A1V8SNV1"/>
<evidence type="ECO:0000313" key="2">
    <source>
        <dbReference type="EMBL" id="OQO00779.1"/>
    </source>
</evidence>
<feature type="domain" description="F-box" evidence="1">
    <location>
        <begin position="46"/>
        <end position="91"/>
    </location>
</feature>
<dbReference type="Proteomes" id="UP000192596">
    <property type="component" value="Unassembled WGS sequence"/>
</dbReference>
<keyword evidence="3" id="KW-1185">Reference proteome</keyword>
<sequence>MGRYENHIRHIHSKLSEVSPTHPPQSHSALQPPLAVAAPPARAMAAFPLHLLPEELLQSILSHLAKPDHLSLNLTSSWLRRKAAPHAWRHVLLTDCRSEHRGEVITRTSGAGAVRTSGIPAGATVAGDEHDDTPALRKLWVLATTPWLAREVVEVTYQCHLPPPAVFAELPRCGFGGQTLSCDPRTIRLIQVAVANLTRVSTLRVIFGHARFTEALVRSLFAKGRVCELRVRRLWLECVRLNEGLEVLRDLGQAWDGYGLPTRLDFRGLETMRLRRLPLEVKDLEQDVRMTDRSRIVYARGGRATEMQNGLGGHYLTSVNTLGAEVVIADEQLDLTTSRALYDDVADTLAESGLRAKQNPQDTWPIESLFKAANAFDDAIYEELEQNVTLPYQVRNAHVSSHRDRSMLAFCDRWPSQSQLPTNQPDALNVCQRLFRMNGPTAGASTIDTDLDRRVQVVVERLGRTLIDLRVDVQYSGNGEWQSADTAPREVDKADTIRRRRFITEFAALQTTVKTLKVEGGLPRDERREVIRAMHRCPIEKIVLIGVCYPIGNTWGTRGREMAITDGQAQIDDRIFLEAEDTTTIDELGVRTLEPPSSGFTYSPSFTWHNAAPMLHTIASYHSSTLRELKFCGYKGAPILLNPTPITTPFLHALKHCHKLETLITSFWLSTHFEGSPRDDQVISYWMDTRSPSSTAIVAPFWADPPATGTWAYELKTKFAPDALAWRITSFLGPFLSEEAKGRKRGVKVRASFCVGDWGGIFDVDVRIGKGAVGSDVCLGWEGPREELEEGRRKGKSEGRGWF</sequence>
<evidence type="ECO:0000259" key="1">
    <source>
        <dbReference type="PROSITE" id="PS50181"/>
    </source>
</evidence>
<dbReference type="SUPFAM" id="SSF81383">
    <property type="entry name" value="F-box domain"/>
    <property type="match status" value="1"/>
</dbReference>
<dbReference type="EMBL" id="NAJO01000033">
    <property type="protein sequence ID" value="OQO00779.1"/>
    <property type="molecule type" value="Genomic_DNA"/>
</dbReference>
<reference evidence="3" key="1">
    <citation type="submission" date="2017-03" db="EMBL/GenBank/DDBJ databases">
        <title>Genomes of endolithic fungi from Antarctica.</title>
        <authorList>
            <person name="Coleine C."/>
            <person name="Masonjones S."/>
            <person name="Stajich J.E."/>
        </authorList>
    </citation>
    <scope>NUCLEOTIDE SEQUENCE [LARGE SCALE GENOMIC DNA]</scope>
    <source>
        <strain evidence="3">CCFEE 5527</strain>
    </source>
</reference>
<comment type="caution">
    <text evidence="2">The sequence shown here is derived from an EMBL/GenBank/DDBJ whole genome shotgun (WGS) entry which is preliminary data.</text>
</comment>
<evidence type="ECO:0000313" key="3">
    <source>
        <dbReference type="Proteomes" id="UP000192596"/>
    </source>
</evidence>
<dbReference type="STRING" id="1507870.A0A1V8SNV1"/>
<dbReference type="OrthoDB" id="47801at2759"/>
<gene>
    <name evidence="2" type="ORF">B0A48_13466</name>
</gene>
<protein>
    <recommendedName>
        <fullName evidence="1">F-box domain-containing protein</fullName>
    </recommendedName>
</protein>
<accession>A0A1V8SNV1</accession>
<proteinExistence type="predicted"/>
<dbReference type="InterPro" id="IPR001810">
    <property type="entry name" value="F-box_dom"/>
</dbReference>
<dbReference type="InterPro" id="IPR036047">
    <property type="entry name" value="F-box-like_dom_sf"/>
</dbReference>
<dbReference type="PROSITE" id="PS50181">
    <property type="entry name" value="FBOX"/>
    <property type="match status" value="1"/>
</dbReference>
<name>A0A1V8SNV1_9PEZI</name>
<dbReference type="AlphaFoldDB" id="A0A1V8SNV1"/>
<organism evidence="2 3">
    <name type="scientific">Cryoendolithus antarcticus</name>
    <dbReference type="NCBI Taxonomy" id="1507870"/>
    <lineage>
        <taxon>Eukaryota</taxon>
        <taxon>Fungi</taxon>
        <taxon>Dikarya</taxon>
        <taxon>Ascomycota</taxon>
        <taxon>Pezizomycotina</taxon>
        <taxon>Dothideomycetes</taxon>
        <taxon>Dothideomycetidae</taxon>
        <taxon>Cladosporiales</taxon>
        <taxon>Cladosporiaceae</taxon>
        <taxon>Cryoendolithus</taxon>
    </lineage>
</organism>